<keyword evidence="1" id="KW-0812">Transmembrane</keyword>
<dbReference type="AlphaFoldDB" id="A0A2G6KG00"/>
<keyword evidence="1" id="KW-1133">Transmembrane helix</keyword>
<feature type="transmembrane region" description="Helical" evidence="1">
    <location>
        <begin position="6"/>
        <end position="25"/>
    </location>
</feature>
<evidence type="ECO:0008006" key="4">
    <source>
        <dbReference type="Google" id="ProtNLM"/>
    </source>
</evidence>
<dbReference type="Proteomes" id="UP000230821">
    <property type="component" value="Unassembled WGS sequence"/>
</dbReference>
<reference evidence="2 3" key="1">
    <citation type="submission" date="2017-10" db="EMBL/GenBank/DDBJ databases">
        <title>Novel microbial diversity and functional potential in the marine mammal oral microbiome.</title>
        <authorList>
            <person name="Dudek N.K."/>
            <person name="Sun C.L."/>
            <person name="Burstein D."/>
            <person name="Kantor R.S."/>
            <person name="Aliaga Goltsman D.S."/>
            <person name="Bik E.M."/>
            <person name="Thomas B.C."/>
            <person name="Banfield J.F."/>
            <person name="Relman D.A."/>
        </authorList>
    </citation>
    <scope>NUCLEOTIDE SEQUENCE [LARGE SCALE GENOMIC DNA]</scope>
    <source>
        <strain evidence="2">DOLJORAL78_47_16</strain>
    </source>
</reference>
<evidence type="ECO:0000313" key="3">
    <source>
        <dbReference type="Proteomes" id="UP000230821"/>
    </source>
</evidence>
<gene>
    <name evidence="2" type="ORF">CSA56_09490</name>
</gene>
<evidence type="ECO:0000256" key="1">
    <source>
        <dbReference type="SAM" id="Phobius"/>
    </source>
</evidence>
<proteinExistence type="predicted"/>
<comment type="caution">
    <text evidence="2">The sequence shown here is derived from an EMBL/GenBank/DDBJ whole genome shotgun (WGS) entry which is preliminary data.</text>
</comment>
<keyword evidence="1" id="KW-0472">Membrane</keyword>
<protein>
    <recommendedName>
        <fullName evidence="4">VWA domain-containing protein</fullName>
    </recommendedName>
</protein>
<name>A0A2G6KG00_9BACT</name>
<sequence length="135" mass="15380">MKPFSIWAIITLMVFGTISGTYHVYLSTNPRRILVAVDSSFSMNSVWSQVSRQLDAIDDRRYASFSLITEKNSVHSWSPSLQLGQLVPYAPRNFSKLSDPSHYRELTEADEKYLITDSEGAQIAHLQDWTVLKLP</sequence>
<evidence type="ECO:0000313" key="2">
    <source>
        <dbReference type="EMBL" id="PIE33912.1"/>
    </source>
</evidence>
<accession>A0A2G6KG00</accession>
<organism evidence="2 3">
    <name type="scientific">candidate division KSB3 bacterium</name>
    <dbReference type="NCBI Taxonomy" id="2044937"/>
    <lineage>
        <taxon>Bacteria</taxon>
        <taxon>candidate division KSB3</taxon>
    </lineage>
</organism>
<dbReference type="EMBL" id="PDSK01000093">
    <property type="protein sequence ID" value="PIE33912.1"/>
    <property type="molecule type" value="Genomic_DNA"/>
</dbReference>